<feature type="compositionally biased region" description="Gly residues" evidence="1">
    <location>
        <begin position="459"/>
        <end position="475"/>
    </location>
</feature>
<dbReference type="Proteomes" id="UP000650467">
    <property type="component" value="Unassembled WGS sequence"/>
</dbReference>
<feature type="compositionally biased region" description="Acidic residues" evidence="1">
    <location>
        <begin position="488"/>
        <end position="498"/>
    </location>
</feature>
<evidence type="ECO:0000313" key="3">
    <source>
        <dbReference type="Proteomes" id="UP000650467"/>
    </source>
</evidence>
<accession>A0A835TAG3</accession>
<gene>
    <name evidence="2" type="ORF">HXX76_006268</name>
</gene>
<feature type="compositionally biased region" description="Gly residues" evidence="1">
    <location>
        <begin position="624"/>
        <end position="639"/>
    </location>
</feature>
<comment type="caution">
    <text evidence="2">The sequence shown here is derived from an EMBL/GenBank/DDBJ whole genome shotgun (WGS) entry which is preliminary data.</text>
</comment>
<proteinExistence type="predicted"/>
<feature type="region of interest" description="Disordered" evidence="1">
    <location>
        <begin position="1"/>
        <end position="22"/>
    </location>
</feature>
<dbReference type="EMBL" id="JAEHOC010000012">
    <property type="protein sequence ID" value="KAG2436744.1"/>
    <property type="molecule type" value="Genomic_DNA"/>
</dbReference>
<evidence type="ECO:0000256" key="1">
    <source>
        <dbReference type="SAM" id="MobiDB-lite"/>
    </source>
</evidence>
<feature type="region of interest" description="Disordered" evidence="1">
    <location>
        <begin position="454"/>
        <end position="548"/>
    </location>
</feature>
<feature type="compositionally biased region" description="Gly residues" evidence="1">
    <location>
        <begin position="529"/>
        <end position="539"/>
    </location>
</feature>
<feature type="compositionally biased region" description="Low complexity" evidence="1">
    <location>
        <begin position="173"/>
        <end position="194"/>
    </location>
</feature>
<name>A0A835TAG3_CHLIN</name>
<feature type="compositionally biased region" description="Polar residues" evidence="1">
    <location>
        <begin position="648"/>
        <end position="660"/>
    </location>
</feature>
<organism evidence="2 3">
    <name type="scientific">Chlamydomonas incerta</name>
    <dbReference type="NCBI Taxonomy" id="51695"/>
    <lineage>
        <taxon>Eukaryota</taxon>
        <taxon>Viridiplantae</taxon>
        <taxon>Chlorophyta</taxon>
        <taxon>core chlorophytes</taxon>
        <taxon>Chlorophyceae</taxon>
        <taxon>CS clade</taxon>
        <taxon>Chlamydomonadales</taxon>
        <taxon>Chlamydomonadaceae</taxon>
        <taxon>Chlamydomonas</taxon>
    </lineage>
</organism>
<dbReference type="OrthoDB" id="10668286at2759"/>
<dbReference type="AlphaFoldDB" id="A0A835TAG3"/>
<feature type="compositionally biased region" description="Pro residues" evidence="1">
    <location>
        <begin position="605"/>
        <end position="614"/>
    </location>
</feature>
<evidence type="ECO:0000313" key="2">
    <source>
        <dbReference type="EMBL" id="KAG2436744.1"/>
    </source>
</evidence>
<protein>
    <submittedName>
        <fullName evidence="2">Uncharacterized protein</fullName>
    </submittedName>
</protein>
<keyword evidence="3" id="KW-1185">Reference proteome</keyword>
<sequence>MDDAGRTGHLTQPADFDAGGRWTVSDPNILLPGADAVGAGWAETPGSAATCASECSSPGRTQSGAPGTDLRAAVREALTLVEGLRQQQERLLRRLDKSGVTGAPHVPAAGFTTTAHCGSCSADVAALAAKRQQQHNFAHACCLGGGHHPQQLSLSAVDSPACGQHHHQHRHQNQQPGQQQNSHLSHPQQPQHQQLRIRTTRCSPEVHHHYQQQHPHPQHQHPHSQPHPQLASTHGSGSAARPRLLQHRSLHRPHHHHLLHLRASASGRSLRVGLGSPVASPPASRTPHAAAGSPGITFAGGSHAIPEDAAACMGAVVEVSATCGSGGGSNDGGGGGGGGGGGLGSRRRSRLSLLPFGIELAEEEEARREQQLYTVCSAFATLAAAAAVDEPEEATGGAGGLRPFSSAAAAGAFDGFSSAGGGAMPRCTSVADVAPIIAAYSCATPLRLRAAAGVSSASGNGGGGGRTRAGTGSGSGADERDAALCGSDDGEGADEEEQYGWLYSSDDEGDTDRPTRASVAEVAAPPPASGGGGGGGGDGSASQQPSRFSWARLFTAPLRVFPGVSGLDDEDAGPRASAPGRALTPVASTARAAADGDGGRSACDTPPPSQPPPQRSATDTNVGAAGGACRGSGVVGGSSGSAAGSGIRSETGSSWATQLTRSNSRRNSRSVGVRSDGSDCPDQQQGTAGAAGSMAAPRPRAAAARPSAGGSAAGHDGVRNSCDSEVGPTGRPAPRLSLFLEGGSSAASRRVLQLGSTVAVGSASAGGAPTAPTIPVSRYSWRRLTRI</sequence>
<reference evidence="2" key="1">
    <citation type="journal article" date="2020" name="bioRxiv">
        <title>Comparative genomics of Chlamydomonas.</title>
        <authorList>
            <person name="Craig R.J."/>
            <person name="Hasan A.R."/>
            <person name="Ness R.W."/>
            <person name="Keightley P.D."/>
        </authorList>
    </citation>
    <scope>NUCLEOTIDE SEQUENCE</scope>
    <source>
        <strain evidence="2">SAG 7.73</strain>
    </source>
</reference>
<feature type="region of interest" description="Disordered" evidence="1">
    <location>
        <begin position="272"/>
        <end position="294"/>
    </location>
</feature>
<feature type="region of interest" description="Disordered" evidence="1">
    <location>
        <begin position="158"/>
        <end position="242"/>
    </location>
</feature>
<feature type="compositionally biased region" description="Low complexity" evidence="1">
    <location>
        <begin position="688"/>
        <end position="714"/>
    </location>
</feature>
<feature type="region of interest" description="Disordered" evidence="1">
    <location>
        <begin position="561"/>
        <end position="731"/>
    </location>
</feature>